<feature type="coiled-coil region" evidence="1">
    <location>
        <begin position="847"/>
        <end position="943"/>
    </location>
</feature>
<feature type="coiled-coil region" evidence="1">
    <location>
        <begin position="161"/>
        <end position="459"/>
    </location>
</feature>
<evidence type="ECO:0000313" key="4">
    <source>
        <dbReference type="Proteomes" id="UP000478052"/>
    </source>
</evidence>
<dbReference type="Proteomes" id="UP000478052">
    <property type="component" value="Unassembled WGS sequence"/>
</dbReference>
<feature type="coiled-coil region" evidence="1">
    <location>
        <begin position="542"/>
        <end position="611"/>
    </location>
</feature>
<evidence type="ECO:0000256" key="2">
    <source>
        <dbReference type="SAM" id="MobiDB-lite"/>
    </source>
</evidence>
<feature type="coiled-coil region" evidence="1">
    <location>
        <begin position="635"/>
        <end position="768"/>
    </location>
</feature>
<name>A0A6G0ZJ78_APHCR</name>
<keyword evidence="1" id="KW-0175">Coiled coil</keyword>
<dbReference type="AlphaFoldDB" id="A0A6G0ZJ78"/>
<evidence type="ECO:0000256" key="1">
    <source>
        <dbReference type="SAM" id="Coils"/>
    </source>
</evidence>
<comment type="caution">
    <text evidence="3">The sequence shown here is derived from an EMBL/GenBank/DDBJ whole genome shotgun (WGS) entry which is preliminary data.</text>
</comment>
<protein>
    <submittedName>
        <fullName evidence="3">Putative leucine-rich repeat-containing protein</fullName>
    </submittedName>
</protein>
<organism evidence="3 4">
    <name type="scientific">Aphis craccivora</name>
    <name type="common">Cowpea aphid</name>
    <dbReference type="NCBI Taxonomy" id="307492"/>
    <lineage>
        <taxon>Eukaryota</taxon>
        <taxon>Metazoa</taxon>
        <taxon>Ecdysozoa</taxon>
        <taxon>Arthropoda</taxon>
        <taxon>Hexapoda</taxon>
        <taxon>Insecta</taxon>
        <taxon>Pterygota</taxon>
        <taxon>Neoptera</taxon>
        <taxon>Paraneoptera</taxon>
        <taxon>Hemiptera</taxon>
        <taxon>Sternorrhyncha</taxon>
        <taxon>Aphidomorpha</taxon>
        <taxon>Aphidoidea</taxon>
        <taxon>Aphididae</taxon>
        <taxon>Aphidini</taxon>
        <taxon>Aphis</taxon>
        <taxon>Aphis</taxon>
    </lineage>
</organism>
<gene>
    <name evidence="3" type="ORF">FWK35_00005093</name>
</gene>
<proteinExistence type="predicted"/>
<dbReference type="OrthoDB" id="25391at2759"/>
<reference evidence="3 4" key="1">
    <citation type="submission" date="2019-08" db="EMBL/GenBank/DDBJ databases">
        <title>Whole genome of Aphis craccivora.</title>
        <authorList>
            <person name="Voronova N.V."/>
            <person name="Shulinski R.S."/>
            <person name="Bandarenka Y.V."/>
            <person name="Zhorov D.G."/>
            <person name="Warner D."/>
        </authorList>
    </citation>
    <scope>NUCLEOTIDE SEQUENCE [LARGE SCALE GENOMIC DNA]</scope>
    <source>
        <strain evidence="3">180601</strain>
        <tissue evidence="3">Whole Body</tissue>
    </source>
</reference>
<feature type="compositionally biased region" description="Basic residues" evidence="2">
    <location>
        <begin position="85"/>
        <end position="94"/>
    </location>
</feature>
<sequence>MNNFGHNDPGQSIFQGSDLASIQVNNNFQDDNEDHLDIQRLDQELKLELDEVFNESGANMSVISSSHCSDASEEELESNKSHSLSIHKSKKKKASNPTFQHLQHYMNTNFQPDFHGDGSYPSPIPQYIPQAKSDKHITSNDAAQNVSKQYVYEGISNEANYETLQALYEIRRGEVNRLEKELSEFKMQAEAEIDNLRKKLLISESEGQRTIMEYQRQCENLKENIEHLENQNLALKHNVETKDTMNSKLTKEVDTIRINMKTLEEQLSNLSRNNGSRQYDTNVDCIINDLKKKHSQEVINLQNQYKSLIEQIHFKDRHCTLLTNELKKLQQEHHRIISENNDLINNLKKELNIAQNNKLSNSNNYDHILNLNSQLIECSKQNQQLNNTLQRLTVENEKLHTNLNDSHISNNLQNVNDGSNLEEDYQKSLELLQKQREDVKNLTEMLSVKNRSIAELEKKEITYQHCIRKIQLELEKYSRDKSQIGDHSSHCETLRNALELQLEDTMCKLIRTEEMSTVSKQMIESDKLQNNNSIEEYMHYHQSSLENLSKQKDEEIEKLNNRIEEYIKEIDELKQLYVKVCSEKENSLNEKERLEKRYDELSSQFETLDKQYGTVVKEKEELAITLIGIKKDMSVNQDSIQKQNLIKEIEDLKNELTLHKRQKEMIANLKIDLIQSKERVLSLEQRLQLECDSKVATYINQLEKLKKEYEEKVNELKEAKDIISKLTTTDSLTSSKVIDDEKTLKSKLLDYENSLSNIERKHKLAMNEMSFKYKNELDELEMIYNKKFNEEKVACGKLIEELKSKHKIEMETLNTVAKQNADDYAKQEIMQIVALHKQQFEKAKEIVTLKNNHIKELEIKLENAKTEISNKTCQYEQLKEMHTNSTNINMLKQQIEEERSKFAQIMTNWSQEVTSAIDSSEIMRQMKDKLSTTVSELEKLQAKYTKVKHAALGYKHANQKQHQVYNELLVNCVRFLDELKNKTDELLTHRENEIQQALDEFENDCKQRRLAFSNVNKLSSFNTS</sequence>
<accession>A0A6G0ZJ78</accession>
<feature type="region of interest" description="Disordered" evidence="2">
    <location>
        <begin position="71"/>
        <end position="96"/>
    </location>
</feature>
<evidence type="ECO:0000313" key="3">
    <source>
        <dbReference type="EMBL" id="KAF0771019.1"/>
    </source>
</evidence>
<keyword evidence="4" id="KW-1185">Reference proteome</keyword>
<dbReference type="EMBL" id="VUJU01000351">
    <property type="protein sequence ID" value="KAF0771019.1"/>
    <property type="molecule type" value="Genomic_DNA"/>
</dbReference>